<dbReference type="InterPro" id="IPR004752">
    <property type="entry name" value="AmpG_permease/AT-1"/>
</dbReference>
<feature type="transmembrane region" description="Helical" evidence="6">
    <location>
        <begin position="76"/>
        <end position="96"/>
    </location>
</feature>
<evidence type="ECO:0000256" key="6">
    <source>
        <dbReference type="SAM" id="Phobius"/>
    </source>
</evidence>
<accession>A0A4V2G605</accession>
<evidence type="ECO:0000256" key="3">
    <source>
        <dbReference type="ARBA" id="ARBA00022692"/>
    </source>
</evidence>
<comment type="caution">
    <text evidence="7">The sequence shown here is derived from an EMBL/GenBank/DDBJ whole genome shotgun (WGS) entry which is preliminary data.</text>
</comment>
<protein>
    <submittedName>
        <fullName evidence="7">MFS transporter</fullName>
    </submittedName>
</protein>
<evidence type="ECO:0000256" key="1">
    <source>
        <dbReference type="ARBA" id="ARBA00004141"/>
    </source>
</evidence>
<dbReference type="OrthoDB" id="9787815at2"/>
<proteinExistence type="predicted"/>
<dbReference type="Proteomes" id="UP000292423">
    <property type="component" value="Unassembled WGS sequence"/>
</dbReference>
<dbReference type="Pfam" id="PF13000">
    <property type="entry name" value="Acatn"/>
    <property type="match status" value="1"/>
</dbReference>
<dbReference type="InterPro" id="IPR036259">
    <property type="entry name" value="MFS_trans_sf"/>
</dbReference>
<dbReference type="Gene3D" id="1.20.1250.20">
    <property type="entry name" value="MFS general substrate transporter like domains"/>
    <property type="match status" value="2"/>
</dbReference>
<dbReference type="CDD" id="cd17485">
    <property type="entry name" value="MFS_MFSD3"/>
    <property type="match status" value="1"/>
</dbReference>
<feature type="transmembrane region" description="Helical" evidence="6">
    <location>
        <begin position="356"/>
        <end position="379"/>
    </location>
</feature>
<dbReference type="InterPro" id="IPR024371">
    <property type="entry name" value="AcetylCoA_trans_1-like"/>
</dbReference>
<sequence length="415" mass="44607">MTASLPSRLAIIGTLYIAQGLPTGIYNQALPAILRSHGVSLQVIGFTALLALPWVLKVFWSPWVDRWHHPRLGKARSWILPLQLLCVILVSSVAMFDPERLSTTAGLTVFFLMMFLLNLLAATQDIATDGLAVRTLARHERAAGNSVQVAGYRLGLLVGGGFLLYLLGAWSWTGAFLLVSALLLLLTLPIAIYREPVSEPASTLMSSGYLSTFRDFVRVPGFKSWLGVLLTYKVADGFGSAMVKPMLVDMGFNLKQLGLQITIIGSAATIGGAVLGGWLTARWGRYPAMMAFGLLQALGLGAYACLSFGWRHGGGVEPFLVYGINALEHLATGLATVALLTVVMDHSRHQHAGADFTLQVSILAMSGGLAHLLAGFVAAQAGYTAYYLLAMTIGILLLWPVVQWGRDVERAGRAV</sequence>
<feature type="transmembrane region" description="Helical" evidence="6">
    <location>
        <begin position="103"/>
        <end position="121"/>
    </location>
</feature>
<dbReference type="GO" id="GO:0016020">
    <property type="term" value="C:membrane"/>
    <property type="evidence" value="ECO:0007669"/>
    <property type="project" value="UniProtKB-SubCell"/>
</dbReference>
<keyword evidence="3 6" id="KW-0812">Transmembrane</keyword>
<dbReference type="GO" id="GO:0035348">
    <property type="term" value="P:acetyl-CoA transmembrane transport"/>
    <property type="evidence" value="ECO:0007669"/>
    <property type="project" value="InterPro"/>
</dbReference>
<organism evidence="7 8">
    <name type="scientific">Fluviicoccus keumensis</name>
    <dbReference type="NCBI Taxonomy" id="1435465"/>
    <lineage>
        <taxon>Bacteria</taxon>
        <taxon>Pseudomonadati</taxon>
        <taxon>Pseudomonadota</taxon>
        <taxon>Gammaproteobacteria</taxon>
        <taxon>Moraxellales</taxon>
        <taxon>Moraxellaceae</taxon>
        <taxon>Fluviicoccus</taxon>
    </lineage>
</organism>
<dbReference type="GO" id="GO:0008521">
    <property type="term" value="F:acetyl-CoA transmembrane transporter activity"/>
    <property type="evidence" value="ECO:0007669"/>
    <property type="project" value="InterPro"/>
</dbReference>
<evidence type="ECO:0000256" key="4">
    <source>
        <dbReference type="ARBA" id="ARBA00022989"/>
    </source>
</evidence>
<dbReference type="AlphaFoldDB" id="A0A4V2G605"/>
<feature type="transmembrane region" description="Helical" evidence="6">
    <location>
        <begin position="385"/>
        <end position="402"/>
    </location>
</feature>
<keyword evidence="2" id="KW-0813">Transport</keyword>
<reference evidence="7 8" key="1">
    <citation type="submission" date="2019-02" db="EMBL/GenBank/DDBJ databases">
        <title>Genomic Encyclopedia of Type Strains, Phase IV (KMG-IV): sequencing the most valuable type-strain genomes for metagenomic binning, comparative biology and taxonomic classification.</title>
        <authorList>
            <person name="Goeker M."/>
        </authorList>
    </citation>
    <scope>NUCLEOTIDE SEQUENCE [LARGE SCALE GENOMIC DNA]</scope>
    <source>
        <strain evidence="7 8">DSM 105135</strain>
    </source>
</reference>
<feature type="transmembrane region" description="Helical" evidence="6">
    <location>
        <begin position="175"/>
        <end position="193"/>
    </location>
</feature>
<name>A0A4V2G605_9GAMM</name>
<feature type="transmembrane region" description="Helical" evidence="6">
    <location>
        <begin position="257"/>
        <end position="279"/>
    </location>
</feature>
<comment type="subcellular location">
    <subcellularLocation>
        <location evidence="1">Membrane</location>
        <topology evidence="1">Multi-pass membrane protein</topology>
    </subcellularLocation>
</comment>
<evidence type="ECO:0000256" key="5">
    <source>
        <dbReference type="ARBA" id="ARBA00023136"/>
    </source>
</evidence>
<dbReference type="SUPFAM" id="SSF103473">
    <property type="entry name" value="MFS general substrate transporter"/>
    <property type="match status" value="1"/>
</dbReference>
<feature type="transmembrane region" description="Helical" evidence="6">
    <location>
        <begin position="322"/>
        <end position="344"/>
    </location>
</feature>
<keyword evidence="5 6" id="KW-0472">Membrane</keyword>
<evidence type="ECO:0000256" key="2">
    <source>
        <dbReference type="ARBA" id="ARBA00022448"/>
    </source>
</evidence>
<dbReference type="EMBL" id="SHKX01000011">
    <property type="protein sequence ID" value="RZU46786.1"/>
    <property type="molecule type" value="Genomic_DNA"/>
</dbReference>
<evidence type="ECO:0000313" key="7">
    <source>
        <dbReference type="EMBL" id="RZU46786.1"/>
    </source>
</evidence>
<gene>
    <name evidence="7" type="ORF">EV700_1168</name>
</gene>
<feature type="transmembrane region" description="Helical" evidence="6">
    <location>
        <begin position="150"/>
        <end position="168"/>
    </location>
</feature>
<feature type="transmembrane region" description="Helical" evidence="6">
    <location>
        <begin position="38"/>
        <end position="56"/>
    </location>
</feature>
<evidence type="ECO:0000313" key="8">
    <source>
        <dbReference type="Proteomes" id="UP000292423"/>
    </source>
</evidence>
<dbReference type="PANTHER" id="PTHR12778:SF10">
    <property type="entry name" value="MAJOR FACILITATOR SUPERFAMILY DOMAIN-CONTAINING PROTEIN 3"/>
    <property type="match status" value="1"/>
</dbReference>
<dbReference type="PANTHER" id="PTHR12778">
    <property type="entry name" value="SOLUTE CARRIER FAMILY 33 ACETYL-COA TRANSPORTER -RELATED"/>
    <property type="match status" value="1"/>
</dbReference>
<keyword evidence="8" id="KW-1185">Reference proteome</keyword>
<feature type="transmembrane region" description="Helical" evidence="6">
    <location>
        <begin position="6"/>
        <end position="26"/>
    </location>
</feature>
<dbReference type="RefSeq" id="WP_130411701.1">
    <property type="nucleotide sequence ID" value="NZ_SHKX01000011.1"/>
</dbReference>
<keyword evidence="4 6" id="KW-1133">Transmembrane helix</keyword>
<feature type="transmembrane region" description="Helical" evidence="6">
    <location>
        <begin position="291"/>
        <end position="310"/>
    </location>
</feature>